<dbReference type="AlphaFoldDB" id="A0A6L6QDD3"/>
<dbReference type="RefSeq" id="WP_155452787.1">
    <property type="nucleotide sequence ID" value="NZ_WNKX01000002.1"/>
</dbReference>
<dbReference type="Gene3D" id="1.25.40.10">
    <property type="entry name" value="Tetratricopeptide repeat domain"/>
    <property type="match status" value="1"/>
</dbReference>
<dbReference type="PROSITE" id="PS50005">
    <property type="entry name" value="TPR"/>
    <property type="match status" value="1"/>
</dbReference>
<dbReference type="Proteomes" id="UP000472320">
    <property type="component" value="Unassembled WGS sequence"/>
</dbReference>
<dbReference type="Gene3D" id="3.30.70.2390">
    <property type="match status" value="1"/>
</dbReference>
<dbReference type="Pfam" id="PF13399">
    <property type="entry name" value="LytR_C"/>
    <property type="match status" value="1"/>
</dbReference>
<comment type="caution">
    <text evidence="5">The sequence shown here is derived from an EMBL/GenBank/DDBJ whole genome shotgun (WGS) entry which is preliminary data.</text>
</comment>
<protein>
    <recommendedName>
        <fullName evidence="4">LytR/CpsA/Psr regulator C-terminal domain-containing protein</fullName>
    </recommendedName>
</protein>
<evidence type="ECO:0000313" key="6">
    <source>
        <dbReference type="Proteomes" id="UP000472320"/>
    </source>
</evidence>
<dbReference type="InterPro" id="IPR011990">
    <property type="entry name" value="TPR-like_helical_dom_sf"/>
</dbReference>
<keyword evidence="3" id="KW-0732">Signal</keyword>
<name>A0A6L6QDD3_9BURK</name>
<organism evidence="5 6">
    <name type="scientific">Massilia eburnea</name>
    <dbReference type="NCBI Taxonomy" id="1776165"/>
    <lineage>
        <taxon>Bacteria</taxon>
        <taxon>Pseudomonadati</taxon>
        <taxon>Pseudomonadota</taxon>
        <taxon>Betaproteobacteria</taxon>
        <taxon>Burkholderiales</taxon>
        <taxon>Oxalobacteraceae</taxon>
        <taxon>Telluria group</taxon>
        <taxon>Massilia</taxon>
    </lineage>
</organism>
<accession>A0A6L6QDD3</accession>
<evidence type="ECO:0000313" key="5">
    <source>
        <dbReference type="EMBL" id="MTW09847.1"/>
    </source>
</evidence>
<reference evidence="5 6" key="1">
    <citation type="submission" date="2019-11" db="EMBL/GenBank/DDBJ databases">
        <title>Type strains purchased from KCTC, JCM and DSMZ.</title>
        <authorList>
            <person name="Lu H."/>
        </authorList>
    </citation>
    <scope>NUCLEOTIDE SEQUENCE [LARGE SCALE GENOMIC DNA]</scope>
    <source>
        <strain evidence="5 6">JCM 31587</strain>
    </source>
</reference>
<dbReference type="SUPFAM" id="SSF48452">
    <property type="entry name" value="TPR-like"/>
    <property type="match status" value="1"/>
</dbReference>
<feature type="region of interest" description="Disordered" evidence="2">
    <location>
        <begin position="129"/>
        <end position="162"/>
    </location>
</feature>
<dbReference type="OrthoDB" id="8702141at2"/>
<feature type="domain" description="LytR/CpsA/Psr regulator C-terminal" evidence="4">
    <location>
        <begin position="217"/>
        <end position="276"/>
    </location>
</feature>
<evidence type="ECO:0000256" key="1">
    <source>
        <dbReference type="PROSITE-ProRule" id="PRU00339"/>
    </source>
</evidence>
<gene>
    <name evidence="5" type="ORF">GM658_04480</name>
</gene>
<keyword evidence="1" id="KW-0802">TPR repeat</keyword>
<dbReference type="InterPro" id="IPR027381">
    <property type="entry name" value="LytR/CpsA/Psr_C"/>
</dbReference>
<feature type="signal peptide" evidence="3">
    <location>
        <begin position="1"/>
        <end position="22"/>
    </location>
</feature>
<dbReference type="PROSITE" id="PS51257">
    <property type="entry name" value="PROKAR_LIPOPROTEIN"/>
    <property type="match status" value="1"/>
</dbReference>
<feature type="repeat" description="TPR" evidence="1">
    <location>
        <begin position="63"/>
        <end position="96"/>
    </location>
</feature>
<sequence length="292" mass="29931">MRKTMIAACAGMLAACSMPVLPPAPSAPAVSAVRPAPSALAGEGRYAEAIALLEEGVQRAPSAASLGDLGYAYYLGGQLEQAQAALERACLLEPSSAVAWERLAALMEAMGETGRAVEAMRHARTLREAAGGRGEAGPASDVAGSGTPGGLTGSPSRAAQGGDLWPAGMAQVEVRQVHAGMVEVARVERAGARQPVAPERAAPAMAPATAAASALPRLEVSNGNGIRGMAAAVAQRLRAQGMQVVRLTNTIPFNVQETRVEVRGSGEPQLRIVLGRDAEIKKPPAVSRRQAP</sequence>
<evidence type="ECO:0000256" key="2">
    <source>
        <dbReference type="SAM" id="MobiDB-lite"/>
    </source>
</evidence>
<dbReference type="Pfam" id="PF13181">
    <property type="entry name" value="TPR_8"/>
    <property type="match status" value="1"/>
</dbReference>
<proteinExistence type="predicted"/>
<feature type="chain" id="PRO_5027117959" description="LytR/CpsA/Psr regulator C-terminal domain-containing protein" evidence="3">
    <location>
        <begin position="23"/>
        <end position="292"/>
    </location>
</feature>
<dbReference type="InterPro" id="IPR019734">
    <property type="entry name" value="TPR_rpt"/>
</dbReference>
<evidence type="ECO:0000259" key="4">
    <source>
        <dbReference type="Pfam" id="PF13399"/>
    </source>
</evidence>
<dbReference type="EMBL" id="WNKX01000002">
    <property type="protein sequence ID" value="MTW09847.1"/>
    <property type="molecule type" value="Genomic_DNA"/>
</dbReference>
<evidence type="ECO:0000256" key="3">
    <source>
        <dbReference type="SAM" id="SignalP"/>
    </source>
</evidence>
<keyword evidence="6" id="KW-1185">Reference proteome</keyword>